<feature type="chain" id="PRO_5032564785" description="CUB domain-containing protein" evidence="5">
    <location>
        <begin position="23"/>
        <end position="1332"/>
    </location>
</feature>
<feature type="domain" description="CUB" evidence="6">
    <location>
        <begin position="169"/>
        <end position="280"/>
    </location>
</feature>
<keyword evidence="5" id="KW-0732">Signal</keyword>
<keyword evidence="4" id="KW-0812">Transmembrane</keyword>
<dbReference type="InterPro" id="IPR000859">
    <property type="entry name" value="CUB_dom"/>
</dbReference>
<accession>A0A814UKI1</accession>
<evidence type="ECO:0000256" key="4">
    <source>
        <dbReference type="SAM" id="Phobius"/>
    </source>
</evidence>
<reference evidence="7" key="1">
    <citation type="submission" date="2021-02" db="EMBL/GenBank/DDBJ databases">
        <authorList>
            <person name="Nowell W R."/>
        </authorList>
    </citation>
    <scope>NUCLEOTIDE SEQUENCE</scope>
</reference>
<evidence type="ECO:0000313" key="8">
    <source>
        <dbReference type="Proteomes" id="UP000663855"/>
    </source>
</evidence>
<sequence length="1332" mass="155476">MYINTLFYIIILFPCAVYLCNYELNQTSGTIVLLSYDNNIECTWIFNLSSISHNIHYRNLLLTFRHFDTEFGHDELFIGETITDVSKYNSKLFRFSGSKLPDPCLIALRGDILTRSIWIQFSSDEVNTGSGFTIDYEFLVNKSTTATPKSPEILIDVDIVHPLEYKSHKPKSIYQYPYGTISSPNYPQNYSNNIICRWRLYHRNAFIRLYIHEFHTELHYDTLALHVGQNLNNRAMIIHELSGDDIDNRHLFIRNDNLFLIFTTDKSYNTSGFSLNYEIIERENYNWDLNENNGVIYSKDYPKFLRTNIEYTWIIHMNSSNEIEINLSDISIDYDYDYLHIITGDTFYSLNTPKSFRIQTINETKIILRTKHSNDDYQYRGFNLTYQKFNGISMEENNQLNTLPCGKKFSSYNGTIEFHTEIKTEMDCLILLEVDDGQNIFLRFDYLNWDNRENSIEIGLFHDPTQYEIYHISGNVSLDALPSTWFIANHSQIWIRFYSSQFSLGLTIFRLFYSETIEWSTISPEPYLQILDDNRLFPYQFISLPTNSIYHNLTQANIWLIKAVDDESIKIIFQSLQTFEDQHICFSVKDLVTTTYICNNEQFPFVYHHIGTCTLSIEPEFIWALVEYNIQIEKFKKTTIINKITFERNYTALAPPITLDPFIHIEWLISLNDSSLIIFDVENLDGKTSAELTIHQDENFTKTYLLDTISAKRFSDVLFSVKSSFRIIYKSLSLPIPNQARLFRLNLYKVSKAYLHVGDLHYILGAKNESKFQWTIKGEHENSTFVGNLFSLNKNLLLQTTADTNLSVNNPVAYIPSSNFDIRYQPQEKTINSDFIIVLYEQPKNYTHQNIILNKTSDVLETNNFALYTIRIESEFPASIDLIIINADHGTRIRLDDLNVNKTGHFLFNSSLVTSNETISLIGLRFTIQSLNIQLELQSLTRKSIKLRYKIRTSFTQSKNYDHCSIIDANIHENNNSHTYNELCSNWFDHISTPMNNTRISNLWSYGYRGSVTLIIENTTIENFEKSIYRVLRQSIAKIIRKFCFNYHQHCLSEDADSIRIDHVIIQSYQEQIDNDHLYVSIFIKDPYRQTIALTNDQFLLALKHNQQELYRDIKHHINLPSNLFEQTSLDSIWLYGVCLLALVVLIVVLLMLISIFVRKTPQSPTKNRRINRLAKPAPNKETNVLLTYAPVRLAIPEEEPNLSSCYNETLSSQTSNSMFTTVLSPVPATYFHYPTTGASYFNSNIETVIKEHLDDDEPIPFIDDNLSTTHSKKSSACWSDKTSLNSRFSLAWKLNKKRLASQNRSLLSYEKEKRRYHHRTILHIKPPSQDN</sequence>
<comment type="caution">
    <text evidence="3">Lacks conserved residue(s) required for the propagation of feature annotation.</text>
</comment>
<evidence type="ECO:0000256" key="3">
    <source>
        <dbReference type="PROSITE-ProRule" id="PRU00059"/>
    </source>
</evidence>
<dbReference type="Pfam" id="PF00431">
    <property type="entry name" value="CUB"/>
    <property type="match status" value="3"/>
</dbReference>
<evidence type="ECO:0000313" key="7">
    <source>
        <dbReference type="EMBL" id="CAF1175286.1"/>
    </source>
</evidence>
<keyword evidence="4" id="KW-0472">Membrane</keyword>
<dbReference type="PROSITE" id="PS01180">
    <property type="entry name" value="CUB"/>
    <property type="match status" value="2"/>
</dbReference>
<feature type="domain" description="CUB" evidence="6">
    <location>
        <begin position="20"/>
        <end position="139"/>
    </location>
</feature>
<keyword evidence="2" id="KW-1015">Disulfide bond</keyword>
<dbReference type="CDD" id="cd00041">
    <property type="entry name" value="CUB"/>
    <property type="match status" value="3"/>
</dbReference>
<feature type="signal peptide" evidence="5">
    <location>
        <begin position="1"/>
        <end position="22"/>
    </location>
</feature>
<keyword evidence="1" id="KW-0677">Repeat</keyword>
<keyword evidence="4" id="KW-1133">Transmembrane helix</keyword>
<gene>
    <name evidence="7" type="ORF">CJN711_LOCUS10731</name>
</gene>
<evidence type="ECO:0000259" key="6">
    <source>
        <dbReference type="PROSITE" id="PS01180"/>
    </source>
</evidence>
<organism evidence="7 8">
    <name type="scientific">Rotaria magnacalcarata</name>
    <dbReference type="NCBI Taxonomy" id="392030"/>
    <lineage>
        <taxon>Eukaryota</taxon>
        <taxon>Metazoa</taxon>
        <taxon>Spiralia</taxon>
        <taxon>Gnathifera</taxon>
        <taxon>Rotifera</taxon>
        <taxon>Eurotatoria</taxon>
        <taxon>Bdelloidea</taxon>
        <taxon>Philodinida</taxon>
        <taxon>Philodinidae</taxon>
        <taxon>Rotaria</taxon>
    </lineage>
</organism>
<dbReference type="SUPFAM" id="SSF49854">
    <property type="entry name" value="Spermadhesin, CUB domain"/>
    <property type="match status" value="4"/>
</dbReference>
<dbReference type="EMBL" id="CAJNOV010004416">
    <property type="protein sequence ID" value="CAF1175286.1"/>
    <property type="molecule type" value="Genomic_DNA"/>
</dbReference>
<dbReference type="Gene3D" id="2.60.120.290">
    <property type="entry name" value="Spermadhesin, CUB domain"/>
    <property type="match status" value="4"/>
</dbReference>
<dbReference type="InterPro" id="IPR035914">
    <property type="entry name" value="Sperma_CUB_dom_sf"/>
</dbReference>
<dbReference type="Proteomes" id="UP000663855">
    <property type="component" value="Unassembled WGS sequence"/>
</dbReference>
<dbReference type="PANTHER" id="PTHR24251:SF37">
    <property type="entry name" value="CUB DOMAIN-CONTAINING PROTEIN"/>
    <property type="match status" value="1"/>
</dbReference>
<dbReference type="PANTHER" id="PTHR24251">
    <property type="entry name" value="OVOCHYMASE-RELATED"/>
    <property type="match status" value="1"/>
</dbReference>
<comment type="caution">
    <text evidence="7">The sequence shown here is derived from an EMBL/GenBank/DDBJ whole genome shotgun (WGS) entry which is preliminary data.</text>
</comment>
<protein>
    <recommendedName>
        <fullName evidence="6">CUB domain-containing protein</fullName>
    </recommendedName>
</protein>
<dbReference type="SMART" id="SM00042">
    <property type="entry name" value="CUB"/>
    <property type="match status" value="3"/>
</dbReference>
<evidence type="ECO:0000256" key="2">
    <source>
        <dbReference type="ARBA" id="ARBA00023157"/>
    </source>
</evidence>
<proteinExistence type="predicted"/>
<name>A0A814UKI1_9BILA</name>
<feature type="transmembrane region" description="Helical" evidence="4">
    <location>
        <begin position="1133"/>
        <end position="1158"/>
    </location>
</feature>
<evidence type="ECO:0000256" key="5">
    <source>
        <dbReference type="SAM" id="SignalP"/>
    </source>
</evidence>
<evidence type="ECO:0000256" key="1">
    <source>
        <dbReference type="ARBA" id="ARBA00022737"/>
    </source>
</evidence>